<dbReference type="Proteomes" id="UP000192513">
    <property type="component" value="Unassembled WGS sequence"/>
</dbReference>
<reference evidence="2 3" key="1">
    <citation type="submission" date="2017-02" db="EMBL/GenBank/DDBJ databases">
        <title>The new phylogeny of genus Mycobacterium.</title>
        <authorList>
            <person name="Tortoli E."/>
            <person name="Trovato A."/>
            <person name="Cirillo D.M."/>
        </authorList>
    </citation>
    <scope>NUCLEOTIDE SEQUENCE [LARGE SCALE GENOMIC DNA]</scope>
    <source>
        <strain evidence="2 3">DSM 45000</strain>
    </source>
</reference>
<comment type="caution">
    <text evidence="2">The sequence shown here is derived from an EMBL/GenBank/DDBJ whole genome shotgun (WGS) entry which is preliminary data.</text>
</comment>
<name>A0A1X0I4L6_9MYCO</name>
<feature type="region of interest" description="Disordered" evidence="1">
    <location>
        <begin position="1"/>
        <end position="92"/>
    </location>
</feature>
<evidence type="ECO:0008006" key="4">
    <source>
        <dbReference type="Google" id="ProtNLM"/>
    </source>
</evidence>
<feature type="compositionally biased region" description="Polar residues" evidence="1">
    <location>
        <begin position="15"/>
        <end position="27"/>
    </location>
</feature>
<protein>
    <recommendedName>
        <fullName evidence="4">ESX-1 secretion-associated protein EspH</fullName>
    </recommendedName>
</protein>
<proteinExistence type="predicted"/>
<dbReference type="AlphaFoldDB" id="A0A1X0I4L6"/>
<keyword evidence="3" id="KW-1185">Reference proteome</keyword>
<dbReference type="OrthoDB" id="4641051at2"/>
<dbReference type="RefSeq" id="WP_083175828.1">
    <property type="nucleotide sequence ID" value="NZ_AP022619.1"/>
</dbReference>
<evidence type="ECO:0000313" key="3">
    <source>
        <dbReference type="Proteomes" id="UP000192513"/>
    </source>
</evidence>
<dbReference type="STRING" id="590652.BST39_25985"/>
<organism evidence="2 3">
    <name type="scientific">Mycobacterium paraseoulense</name>
    <dbReference type="NCBI Taxonomy" id="590652"/>
    <lineage>
        <taxon>Bacteria</taxon>
        <taxon>Bacillati</taxon>
        <taxon>Actinomycetota</taxon>
        <taxon>Actinomycetes</taxon>
        <taxon>Mycobacteriales</taxon>
        <taxon>Mycobacteriaceae</taxon>
        <taxon>Mycobacterium</taxon>
    </lineage>
</organism>
<evidence type="ECO:0000313" key="2">
    <source>
        <dbReference type="EMBL" id="ORB33536.1"/>
    </source>
</evidence>
<sequence>MPQYDDRDDLAALDFSTTESGADTLEQSDALDFSTPAEDDEESAVDALHDYAPSEPEDLDTDLAAIESQTEATQEAGEGDEEVPQEFTVTNPPETVSVSALMDGRTQRVELSPKVTSMSETELAEEILVIADLARQKGLAAQHSYLLGDDSLSETMREMGIDGNDVVRDFMENGIGLTTPEQAAAAQAEVFATRYSTDK</sequence>
<accession>A0A1X0I4L6</accession>
<gene>
    <name evidence="2" type="ORF">BST39_25985</name>
</gene>
<dbReference type="EMBL" id="MVIE01000056">
    <property type="protein sequence ID" value="ORB33536.1"/>
    <property type="molecule type" value="Genomic_DNA"/>
</dbReference>
<evidence type="ECO:0000256" key="1">
    <source>
        <dbReference type="SAM" id="MobiDB-lite"/>
    </source>
</evidence>